<dbReference type="PANTHER" id="PTHR42724:SF1">
    <property type="entry name" value="TETRAACYLDISACCHARIDE 4'-KINASE, MITOCHONDRIAL-RELATED"/>
    <property type="match status" value="1"/>
</dbReference>
<dbReference type="GO" id="GO:0009029">
    <property type="term" value="F:lipid-A 4'-kinase activity"/>
    <property type="evidence" value="ECO:0007669"/>
    <property type="project" value="UniProtKB-EC"/>
</dbReference>
<dbReference type="EC" id="2.7.1.130" evidence="3 13"/>
<feature type="binding site" evidence="13">
    <location>
        <begin position="45"/>
        <end position="52"/>
    </location>
    <ligand>
        <name>ATP</name>
        <dbReference type="ChEBI" id="CHEBI:30616"/>
    </ligand>
</feature>
<keyword evidence="8 13" id="KW-0547">Nucleotide-binding</keyword>
<evidence type="ECO:0000256" key="11">
    <source>
        <dbReference type="ARBA" id="ARBA00023098"/>
    </source>
</evidence>
<evidence type="ECO:0000256" key="6">
    <source>
        <dbReference type="ARBA" id="ARBA00022556"/>
    </source>
</evidence>
<evidence type="ECO:0000256" key="9">
    <source>
        <dbReference type="ARBA" id="ARBA00022777"/>
    </source>
</evidence>
<dbReference type="InterPro" id="IPR003758">
    <property type="entry name" value="LpxK"/>
</dbReference>
<gene>
    <name evidence="13 14" type="primary">lpxK</name>
    <name evidence="14" type="ORF">NQX30_01485</name>
</gene>
<keyword evidence="9 13" id="KW-0418">Kinase</keyword>
<keyword evidence="6 13" id="KW-0441">Lipid A biosynthesis</keyword>
<proteinExistence type="inferred from homology"/>
<protein>
    <recommendedName>
        <fullName evidence="4 13">Tetraacyldisaccharide 4'-kinase</fullName>
        <ecNumber evidence="3 13">2.7.1.130</ecNumber>
    </recommendedName>
    <alternativeName>
        <fullName evidence="12 13">Lipid A 4'-kinase</fullName>
    </alternativeName>
</protein>
<dbReference type="Proteomes" id="UP001168167">
    <property type="component" value="Unassembled WGS sequence"/>
</dbReference>
<dbReference type="NCBIfam" id="TIGR00682">
    <property type="entry name" value="lpxK"/>
    <property type="match status" value="1"/>
</dbReference>
<accession>A0ABT7QK24</accession>
<evidence type="ECO:0000256" key="13">
    <source>
        <dbReference type="HAMAP-Rule" id="MF_00409"/>
    </source>
</evidence>
<dbReference type="PANTHER" id="PTHR42724">
    <property type="entry name" value="TETRAACYLDISACCHARIDE 4'-KINASE"/>
    <property type="match status" value="1"/>
</dbReference>
<dbReference type="EMBL" id="JANQAO010000001">
    <property type="protein sequence ID" value="MDM5147057.1"/>
    <property type="molecule type" value="Genomic_DNA"/>
</dbReference>
<keyword evidence="15" id="KW-1185">Reference proteome</keyword>
<comment type="function">
    <text evidence="1 13">Transfers the gamma-phosphate of ATP to the 4'-position of a tetraacyldisaccharide 1-phosphate intermediate (termed DS-1-P) to form tetraacyldisaccharide 1,4'-bis-phosphate (lipid IVA).</text>
</comment>
<organism evidence="14 15">
    <name type="scientific">Candidatus Doriopsillibacter californiensis</name>
    <dbReference type="NCBI Taxonomy" id="2970740"/>
    <lineage>
        <taxon>Bacteria</taxon>
        <taxon>Pseudomonadati</taxon>
        <taxon>Pseudomonadota</taxon>
        <taxon>Gammaproteobacteria</taxon>
        <taxon>Candidatus Tethybacterales</taxon>
        <taxon>Candidatus Persebacteraceae</taxon>
        <taxon>Candidatus Doriopsillibacter</taxon>
    </lineage>
</organism>
<evidence type="ECO:0000313" key="14">
    <source>
        <dbReference type="EMBL" id="MDM5147057.1"/>
    </source>
</evidence>
<reference evidence="14" key="1">
    <citation type="submission" date="2022-08" db="EMBL/GenBank/DDBJ databases">
        <authorList>
            <person name="Dzunkova M."/>
            <person name="La Clair J."/>
            <person name="Tyml T."/>
            <person name="Doud D."/>
            <person name="Schulz F."/>
            <person name="Piquer S."/>
            <person name="Porcel Sanchis D."/>
            <person name="Osborn A."/>
            <person name="Robinson D."/>
            <person name="Louie K.B."/>
            <person name="Bowen B.P."/>
            <person name="Bowers R."/>
            <person name="Lee J."/>
            <person name="Arnau Llombart V."/>
            <person name="Diaz Villanueva W."/>
            <person name="Gosliner T."/>
            <person name="Northen T."/>
            <person name="Cheng J.-F."/>
            <person name="Burkart M.D."/>
            <person name="Woyke T."/>
        </authorList>
    </citation>
    <scope>NUCLEOTIDE SEQUENCE</scope>
    <source>
        <strain evidence="14">Df01</strain>
    </source>
</reference>
<reference evidence="14" key="2">
    <citation type="journal article" date="2023" name="Microbiome">
        <title>Synthase-selected sorting approach identifies a beta-lactone synthase in a nudibranch symbiotic bacterium.</title>
        <authorList>
            <person name="Dzunkova M."/>
            <person name="La Clair J.J."/>
            <person name="Tyml T."/>
            <person name="Doud D."/>
            <person name="Schulz F."/>
            <person name="Piquer-Esteban S."/>
            <person name="Porcel Sanchis D."/>
            <person name="Osborn A."/>
            <person name="Robinson D."/>
            <person name="Louie K.B."/>
            <person name="Bowen B.P."/>
            <person name="Bowers R.M."/>
            <person name="Lee J."/>
            <person name="Arnau V."/>
            <person name="Diaz-Villanueva W."/>
            <person name="Stepanauskas R."/>
            <person name="Gosliner T."/>
            <person name="Date S.V."/>
            <person name="Northen T.R."/>
            <person name="Cheng J.F."/>
            <person name="Burkart M.D."/>
            <person name="Woyke T."/>
        </authorList>
    </citation>
    <scope>NUCLEOTIDE SEQUENCE</scope>
    <source>
        <strain evidence="14">Df01</strain>
    </source>
</reference>
<evidence type="ECO:0000256" key="7">
    <source>
        <dbReference type="ARBA" id="ARBA00022679"/>
    </source>
</evidence>
<name>A0ABT7QK24_9GAMM</name>
<comment type="catalytic activity">
    <reaction evidence="13">
        <text>a lipid A disaccharide + ATP = a lipid IVA + ADP + H(+)</text>
        <dbReference type="Rhea" id="RHEA:67840"/>
        <dbReference type="ChEBI" id="CHEBI:15378"/>
        <dbReference type="ChEBI" id="CHEBI:30616"/>
        <dbReference type="ChEBI" id="CHEBI:176343"/>
        <dbReference type="ChEBI" id="CHEBI:176425"/>
        <dbReference type="ChEBI" id="CHEBI:456216"/>
        <dbReference type="EC" id="2.7.1.130"/>
    </reaction>
</comment>
<evidence type="ECO:0000256" key="12">
    <source>
        <dbReference type="ARBA" id="ARBA00029757"/>
    </source>
</evidence>
<evidence type="ECO:0000313" key="15">
    <source>
        <dbReference type="Proteomes" id="UP001168167"/>
    </source>
</evidence>
<comment type="pathway">
    <text evidence="2 13">Glycolipid biosynthesis; lipid IV(A) biosynthesis; lipid IV(A) from (3R)-3-hydroxytetradecanoyl-[acyl-carrier-protein] and UDP-N-acetyl-alpha-D-glucosamine: step 6/6.</text>
</comment>
<keyword evidence="7 13" id="KW-0808">Transferase</keyword>
<evidence type="ECO:0000256" key="4">
    <source>
        <dbReference type="ARBA" id="ARBA00016436"/>
    </source>
</evidence>
<evidence type="ECO:0000256" key="3">
    <source>
        <dbReference type="ARBA" id="ARBA00012071"/>
    </source>
</evidence>
<keyword evidence="11 13" id="KW-0443">Lipid metabolism</keyword>
<dbReference type="SUPFAM" id="SSF52540">
    <property type="entry name" value="P-loop containing nucleoside triphosphate hydrolases"/>
    <property type="match status" value="1"/>
</dbReference>
<comment type="caution">
    <text evidence="14">The sequence shown here is derived from an EMBL/GenBank/DDBJ whole genome shotgun (WGS) entry which is preliminary data.</text>
</comment>
<evidence type="ECO:0000256" key="10">
    <source>
        <dbReference type="ARBA" id="ARBA00022840"/>
    </source>
</evidence>
<dbReference type="HAMAP" id="MF_00409">
    <property type="entry name" value="LpxK"/>
    <property type="match status" value="1"/>
</dbReference>
<keyword evidence="5 13" id="KW-0444">Lipid biosynthesis</keyword>
<evidence type="ECO:0000256" key="1">
    <source>
        <dbReference type="ARBA" id="ARBA00002274"/>
    </source>
</evidence>
<evidence type="ECO:0000256" key="8">
    <source>
        <dbReference type="ARBA" id="ARBA00022741"/>
    </source>
</evidence>
<evidence type="ECO:0000256" key="5">
    <source>
        <dbReference type="ARBA" id="ARBA00022516"/>
    </source>
</evidence>
<evidence type="ECO:0000256" key="2">
    <source>
        <dbReference type="ARBA" id="ARBA00004870"/>
    </source>
</evidence>
<comment type="similarity">
    <text evidence="13">Belongs to the LpxK family.</text>
</comment>
<keyword evidence="10 13" id="KW-0067">ATP-binding</keyword>
<dbReference type="InterPro" id="IPR027417">
    <property type="entry name" value="P-loop_NTPase"/>
</dbReference>
<dbReference type="Pfam" id="PF02606">
    <property type="entry name" value="LpxK"/>
    <property type="match status" value="1"/>
</dbReference>
<sequence>MINWLLLPLAEIFGLVSLVRRELYRCGVFSAERAGVPVIVVGNIVAGGGGKTPIVIALVQALQARGLIPGVAARGVGGNNEGVLMVEDDTDWRRCGDEPLLVRRRTGAMVCVARRRINAVRQLSAAGCDVILCDDGLQHYALRRDMEICAVNGAFGLGNGWLLPAGPLRESCRRLHRCDWVAVSGEEEVAFNHPKMARVIIETDGIYASSLPDKKLTAADFADQRVVAVAGIASPQRFFDKLQKMGIQTQLERSLPDHGRLADVDFFTLAADAVVMTEKDAIKYPQEDKRLYVLCIRAVLPPELIDSVINKIYGF</sequence>